<sequence>MPGTQEYETSAADLASIAELQMINLRNNHMTWFDICPKDNVATFRWMQHQPTIDETITLKEIAQLVEDLRESLADPEEVKRLMKEIDKKASDMFDAHRRQIGPQLEKKAIKDIIAKESRERQLIVLRKSIEDLLSDEAPEEYYVNVSEDAMSVNSQPPDVSVQQDQSIMATKLPREPEEPTLDVSMPDRPKDGNEAPSWHPLKYGPGLLHEPLERDTISRKTIKWGRARGNLYINKYGSHEAPVYRWSHIPIDLAYAKDPPEKDNICNRNNRYGEIIHPRTGKLFYTAANVKEVLGVIVQGDGCRAADLNGLDPSHPTSDWVYLIKRTHAGGHRADLVENPKLPKSPYSAA</sequence>
<dbReference type="RefSeq" id="XP_033595033.1">
    <property type="nucleotide sequence ID" value="XM_033748610.1"/>
</dbReference>
<gene>
    <name evidence="2" type="ORF">EJ05DRAFT_515548</name>
</gene>
<keyword evidence="3" id="KW-1185">Reference proteome</keyword>
<evidence type="ECO:0000313" key="3">
    <source>
        <dbReference type="Proteomes" id="UP000799437"/>
    </source>
</evidence>
<dbReference type="EMBL" id="ML996607">
    <property type="protein sequence ID" value="KAF2752575.1"/>
    <property type="molecule type" value="Genomic_DNA"/>
</dbReference>
<dbReference type="OrthoDB" id="5430573at2759"/>
<proteinExistence type="predicted"/>
<organism evidence="2 3">
    <name type="scientific">Pseudovirgaria hyperparasitica</name>
    <dbReference type="NCBI Taxonomy" id="470096"/>
    <lineage>
        <taxon>Eukaryota</taxon>
        <taxon>Fungi</taxon>
        <taxon>Dikarya</taxon>
        <taxon>Ascomycota</taxon>
        <taxon>Pezizomycotina</taxon>
        <taxon>Dothideomycetes</taxon>
        <taxon>Dothideomycetes incertae sedis</taxon>
        <taxon>Acrospermales</taxon>
        <taxon>Acrospermaceae</taxon>
        <taxon>Pseudovirgaria</taxon>
    </lineage>
</organism>
<accession>A0A6A6VR13</accession>
<evidence type="ECO:0000256" key="1">
    <source>
        <dbReference type="SAM" id="MobiDB-lite"/>
    </source>
</evidence>
<protein>
    <submittedName>
        <fullName evidence="2">Uncharacterized protein</fullName>
    </submittedName>
</protein>
<reference evidence="2" key="1">
    <citation type="journal article" date="2020" name="Stud. Mycol.">
        <title>101 Dothideomycetes genomes: a test case for predicting lifestyles and emergence of pathogens.</title>
        <authorList>
            <person name="Haridas S."/>
            <person name="Albert R."/>
            <person name="Binder M."/>
            <person name="Bloem J."/>
            <person name="Labutti K."/>
            <person name="Salamov A."/>
            <person name="Andreopoulos B."/>
            <person name="Baker S."/>
            <person name="Barry K."/>
            <person name="Bills G."/>
            <person name="Bluhm B."/>
            <person name="Cannon C."/>
            <person name="Castanera R."/>
            <person name="Culley D."/>
            <person name="Daum C."/>
            <person name="Ezra D."/>
            <person name="Gonzalez J."/>
            <person name="Henrissat B."/>
            <person name="Kuo A."/>
            <person name="Liang C."/>
            <person name="Lipzen A."/>
            <person name="Lutzoni F."/>
            <person name="Magnuson J."/>
            <person name="Mondo S."/>
            <person name="Nolan M."/>
            <person name="Ohm R."/>
            <person name="Pangilinan J."/>
            <person name="Park H.-J."/>
            <person name="Ramirez L."/>
            <person name="Alfaro M."/>
            <person name="Sun H."/>
            <person name="Tritt A."/>
            <person name="Yoshinaga Y."/>
            <person name="Zwiers L.-H."/>
            <person name="Turgeon B."/>
            <person name="Goodwin S."/>
            <person name="Spatafora J."/>
            <person name="Crous P."/>
            <person name="Grigoriev I."/>
        </authorList>
    </citation>
    <scope>NUCLEOTIDE SEQUENCE</scope>
    <source>
        <strain evidence="2">CBS 121739</strain>
    </source>
</reference>
<dbReference type="AlphaFoldDB" id="A0A6A6VR13"/>
<name>A0A6A6VR13_9PEZI</name>
<dbReference type="GeneID" id="54489664"/>
<dbReference type="Proteomes" id="UP000799437">
    <property type="component" value="Unassembled WGS sequence"/>
</dbReference>
<feature type="region of interest" description="Disordered" evidence="1">
    <location>
        <begin position="171"/>
        <end position="201"/>
    </location>
</feature>
<evidence type="ECO:0000313" key="2">
    <source>
        <dbReference type="EMBL" id="KAF2752575.1"/>
    </source>
</evidence>